<reference evidence="1 2" key="1">
    <citation type="journal article" date="2016" name="DNA Res.">
        <title>Genome sequence of Aspergillus luchuensis NBRC 4314.</title>
        <authorList>
            <person name="Yamada O."/>
            <person name="Machida M."/>
            <person name="Hosoyama A."/>
            <person name="Goto M."/>
            <person name="Takahashi T."/>
            <person name="Futagami T."/>
            <person name="Yamagata Y."/>
            <person name="Takeuchi M."/>
            <person name="Kobayashi T."/>
            <person name="Koike H."/>
            <person name="Abe K."/>
            <person name="Asai K."/>
            <person name="Arita M."/>
            <person name="Fujita N."/>
            <person name="Fukuda K."/>
            <person name="Higa K."/>
            <person name="Horikawa H."/>
            <person name="Ishikawa T."/>
            <person name="Jinno K."/>
            <person name="Kato Y."/>
            <person name="Kirimura K."/>
            <person name="Mizutani O."/>
            <person name="Nakasone K."/>
            <person name="Sano M."/>
            <person name="Shiraishi Y."/>
            <person name="Tsukahara M."/>
            <person name="Gomi K."/>
        </authorList>
    </citation>
    <scope>NUCLEOTIDE SEQUENCE [LARGE SCALE GENOMIC DNA]</scope>
    <source>
        <strain evidence="1 2">RIB 2604</strain>
    </source>
</reference>
<evidence type="ECO:0000313" key="2">
    <source>
        <dbReference type="Proteomes" id="UP000075230"/>
    </source>
</evidence>
<name>A0A146F4K9_ASPKA</name>
<sequence length="56" mass="6303">MAEDDDDSLETPHLPPAFLQPCSNMRIFCCVRGRCDRVPDDANPNVVILLWAYQPG</sequence>
<gene>
    <name evidence="1" type="ORF">RIB2604_00901210</name>
</gene>
<dbReference type="EMBL" id="BCWF01000009">
    <property type="protein sequence ID" value="GAT21100.1"/>
    <property type="molecule type" value="Genomic_DNA"/>
</dbReference>
<comment type="caution">
    <text evidence="1">The sequence shown here is derived from an EMBL/GenBank/DDBJ whole genome shotgun (WGS) entry which is preliminary data.</text>
</comment>
<accession>A0A146F4K9</accession>
<protein>
    <submittedName>
        <fullName evidence="1">Uncharacterized protein</fullName>
    </submittedName>
</protein>
<organism evidence="1 2">
    <name type="scientific">Aspergillus kawachii</name>
    <name type="common">White koji mold</name>
    <name type="synonym">Aspergillus awamori var. kawachi</name>
    <dbReference type="NCBI Taxonomy" id="1069201"/>
    <lineage>
        <taxon>Eukaryota</taxon>
        <taxon>Fungi</taxon>
        <taxon>Dikarya</taxon>
        <taxon>Ascomycota</taxon>
        <taxon>Pezizomycotina</taxon>
        <taxon>Eurotiomycetes</taxon>
        <taxon>Eurotiomycetidae</taxon>
        <taxon>Eurotiales</taxon>
        <taxon>Aspergillaceae</taxon>
        <taxon>Aspergillus</taxon>
        <taxon>Aspergillus subgen. Circumdati</taxon>
    </lineage>
</organism>
<dbReference type="AlphaFoldDB" id="A0A146F4K9"/>
<reference evidence="2" key="2">
    <citation type="submission" date="2016-02" db="EMBL/GenBank/DDBJ databases">
        <title>Genome sequencing of Aspergillus luchuensis NBRC 4314.</title>
        <authorList>
            <person name="Yamada O."/>
        </authorList>
    </citation>
    <scope>NUCLEOTIDE SEQUENCE [LARGE SCALE GENOMIC DNA]</scope>
    <source>
        <strain evidence="2">RIB 2604</strain>
    </source>
</reference>
<dbReference type="Proteomes" id="UP000075230">
    <property type="component" value="Unassembled WGS sequence"/>
</dbReference>
<evidence type="ECO:0000313" key="1">
    <source>
        <dbReference type="EMBL" id="GAT21100.1"/>
    </source>
</evidence>
<proteinExistence type="predicted"/>